<dbReference type="KEGG" id="gba:J421_1728"/>
<dbReference type="OrthoDB" id="103227at2"/>
<dbReference type="RefSeq" id="WP_025410772.1">
    <property type="nucleotide sequence ID" value="NZ_CP007128.1"/>
</dbReference>
<protein>
    <submittedName>
        <fullName evidence="2">Phosphoesterase PA-phosphatase related protein</fullName>
    </submittedName>
</protein>
<proteinExistence type="predicted"/>
<dbReference type="STRING" id="861299.J421_1728"/>
<sequence>MSVTSRSSRAAAVCAAIAVVVLNGCTERVSDPDSARAAESALGAAAPRGDATASLRWSAIARDFVAAQPTATKPNPVAVLRAFAYLSLAQYRAVAAADDARGRSAPASPQGAVGAASATVLSALFPGDTATFAAQLRQQESEATGTPAAQSAFAAGEALGRTVGAAIVALARVDGFDLAWTGAVPNGPGYWSSDFDPPRPPQLPMLGRMRPFFMTSGDQFRPGPPPAFGTPRYVAALEEVRRFSDHRTDEQLRIAQFWALTDGSLVAGFWNTEASKLIAHYQLGEAQAARALALVHMAAMDANIACYDAKYTYWFIRPYRADPAITTPIGRPNHPSYPSNHGCVSGTSAYVLAALFPADAARLAAMADEAAESRLYAGIHYRFDKDASLGIARAVAALAMARGLTASIR</sequence>
<dbReference type="PANTHER" id="PTHR34599:SF1">
    <property type="entry name" value="PHOSPHATIDIC ACID PHOSPHATASE TYPE 2_HALOPEROXIDASE DOMAIN-CONTAINING PROTEIN"/>
    <property type="match status" value="1"/>
</dbReference>
<evidence type="ECO:0000313" key="3">
    <source>
        <dbReference type="Proteomes" id="UP000019151"/>
    </source>
</evidence>
<dbReference type="HOGENOM" id="CLU_020920_2_1_0"/>
<dbReference type="Proteomes" id="UP000019151">
    <property type="component" value="Chromosome"/>
</dbReference>
<dbReference type="AlphaFoldDB" id="W0RG17"/>
<dbReference type="SUPFAM" id="SSF48317">
    <property type="entry name" value="Acid phosphatase/Vanadium-dependent haloperoxidase"/>
    <property type="match status" value="1"/>
</dbReference>
<dbReference type="eggNOG" id="COG0671">
    <property type="taxonomic scope" value="Bacteria"/>
</dbReference>
<organism evidence="2 3">
    <name type="scientific">Gemmatirosa kalamazoonensis</name>
    <dbReference type="NCBI Taxonomy" id="861299"/>
    <lineage>
        <taxon>Bacteria</taxon>
        <taxon>Pseudomonadati</taxon>
        <taxon>Gemmatimonadota</taxon>
        <taxon>Gemmatimonadia</taxon>
        <taxon>Gemmatimonadales</taxon>
        <taxon>Gemmatimonadaceae</taxon>
        <taxon>Gemmatirosa</taxon>
    </lineage>
</organism>
<keyword evidence="3" id="KW-1185">Reference proteome</keyword>
<dbReference type="Gene3D" id="1.10.606.20">
    <property type="match status" value="1"/>
</dbReference>
<reference evidence="2 3" key="1">
    <citation type="journal article" date="2014" name="Genome Announc.">
        <title>Genome Sequence and Methylome of Soil Bacterium Gemmatirosa kalamazoonensis KBS708T, a Member of the Rarely Cultivated Gemmatimonadetes Phylum.</title>
        <authorList>
            <person name="Debruyn J.M."/>
            <person name="Radosevich M."/>
            <person name="Wommack K.E."/>
            <person name="Polson S.W."/>
            <person name="Hauser L.J."/>
            <person name="Fawaz M.N."/>
            <person name="Korlach J."/>
            <person name="Tsai Y.C."/>
        </authorList>
    </citation>
    <scope>NUCLEOTIDE SEQUENCE [LARGE SCALE GENOMIC DNA]</scope>
    <source>
        <strain evidence="2 3">KBS708</strain>
    </source>
</reference>
<evidence type="ECO:0000313" key="2">
    <source>
        <dbReference type="EMBL" id="AHG89265.1"/>
    </source>
</evidence>
<dbReference type="InterPro" id="IPR000326">
    <property type="entry name" value="PAP2/HPO"/>
</dbReference>
<gene>
    <name evidence="2" type="ORF">J421_1728</name>
</gene>
<dbReference type="EMBL" id="CP007128">
    <property type="protein sequence ID" value="AHG89265.1"/>
    <property type="molecule type" value="Genomic_DNA"/>
</dbReference>
<dbReference type="InterPro" id="IPR052559">
    <property type="entry name" value="V-haloperoxidase"/>
</dbReference>
<evidence type="ECO:0000259" key="1">
    <source>
        <dbReference type="Pfam" id="PF01569"/>
    </source>
</evidence>
<dbReference type="CDD" id="cd03398">
    <property type="entry name" value="PAP2_haloperoxidase"/>
    <property type="match status" value="1"/>
</dbReference>
<dbReference type="Pfam" id="PF01569">
    <property type="entry name" value="PAP2"/>
    <property type="match status" value="1"/>
</dbReference>
<accession>W0RG17</accession>
<feature type="domain" description="Phosphatidic acid phosphatase type 2/haloperoxidase" evidence="1">
    <location>
        <begin position="302"/>
        <end position="400"/>
    </location>
</feature>
<dbReference type="InterPro" id="IPR036938">
    <property type="entry name" value="PAP2/HPO_sf"/>
</dbReference>
<dbReference type="InParanoid" id="W0RG17"/>
<name>W0RG17_9BACT</name>
<dbReference type="PANTHER" id="PTHR34599">
    <property type="entry name" value="PEROXIDASE-RELATED"/>
    <property type="match status" value="1"/>
</dbReference>